<dbReference type="EMBL" id="JAEUBE010000158">
    <property type="protein sequence ID" value="KAH3668227.1"/>
    <property type="molecule type" value="Genomic_DNA"/>
</dbReference>
<dbReference type="AlphaFoldDB" id="A0A9P8PAD3"/>
<dbReference type="GeneID" id="70233948"/>
<sequence>MTPSCPDGVHLCSFSDFNDEFHVGIVVIISSARNFHVLVGHSDVLGIGLEVFWSSHGHELDGSFVAESFVGPFSNRTDLFHGTDTVVCNKNFLNDCVTFMFDHKVLNI</sequence>
<evidence type="ECO:0000313" key="2">
    <source>
        <dbReference type="Proteomes" id="UP000769157"/>
    </source>
</evidence>
<comment type="caution">
    <text evidence="1">The sequence shown here is derived from an EMBL/GenBank/DDBJ whole genome shotgun (WGS) entry which is preliminary data.</text>
</comment>
<gene>
    <name evidence="1" type="ORF">OGAPHI_001981</name>
</gene>
<protein>
    <submittedName>
        <fullName evidence="1">Uncharacterized protein</fullName>
    </submittedName>
</protein>
<reference evidence="1" key="2">
    <citation type="submission" date="2021-01" db="EMBL/GenBank/DDBJ databases">
        <authorList>
            <person name="Schikora-Tamarit M.A."/>
        </authorList>
    </citation>
    <scope>NUCLEOTIDE SEQUENCE</scope>
    <source>
        <strain evidence="1">CBS6075</strain>
    </source>
</reference>
<reference evidence="1" key="1">
    <citation type="journal article" date="2021" name="Open Biol.">
        <title>Shared evolutionary footprints suggest mitochondrial oxidative damage underlies multiple complex I losses in fungi.</title>
        <authorList>
            <person name="Schikora-Tamarit M.A."/>
            <person name="Marcet-Houben M."/>
            <person name="Nosek J."/>
            <person name="Gabaldon T."/>
        </authorList>
    </citation>
    <scope>NUCLEOTIDE SEQUENCE</scope>
    <source>
        <strain evidence="1">CBS6075</strain>
    </source>
</reference>
<name>A0A9P8PAD3_9ASCO</name>
<dbReference type="RefSeq" id="XP_046062641.1">
    <property type="nucleotide sequence ID" value="XM_046202801.1"/>
</dbReference>
<proteinExistence type="predicted"/>
<keyword evidence="2" id="KW-1185">Reference proteome</keyword>
<organism evidence="1 2">
    <name type="scientific">Ogataea philodendri</name>
    <dbReference type="NCBI Taxonomy" id="1378263"/>
    <lineage>
        <taxon>Eukaryota</taxon>
        <taxon>Fungi</taxon>
        <taxon>Dikarya</taxon>
        <taxon>Ascomycota</taxon>
        <taxon>Saccharomycotina</taxon>
        <taxon>Pichiomycetes</taxon>
        <taxon>Pichiales</taxon>
        <taxon>Pichiaceae</taxon>
        <taxon>Ogataea</taxon>
    </lineage>
</organism>
<evidence type="ECO:0000313" key="1">
    <source>
        <dbReference type="EMBL" id="KAH3668227.1"/>
    </source>
</evidence>
<dbReference type="Proteomes" id="UP000769157">
    <property type="component" value="Unassembled WGS sequence"/>
</dbReference>
<accession>A0A9P8PAD3</accession>